<reference evidence="3" key="1">
    <citation type="journal article" date="2014" name="Int. J. Syst. Evol. Microbiol.">
        <title>Complete genome sequence of Corynebacterium casei LMG S-19264T (=DSM 44701T), isolated from a smear-ripened cheese.</title>
        <authorList>
            <consortium name="US DOE Joint Genome Institute (JGI-PGF)"/>
            <person name="Walter F."/>
            <person name="Albersmeier A."/>
            <person name="Kalinowski J."/>
            <person name="Ruckert C."/>
        </authorList>
    </citation>
    <scope>NUCLEOTIDE SEQUENCE</scope>
    <source>
        <strain evidence="3">JCM 30078</strain>
    </source>
</reference>
<evidence type="ECO:0000259" key="2">
    <source>
        <dbReference type="Pfam" id="PF00248"/>
    </source>
</evidence>
<dbReference type="SUPFAM" id="SSF51430">
    <property type="entry name" value="NAD(P)-linked oxidoreductase"/>
    <property type="match status" value="1"/>
</dbReference>
<sequence>MFDFAFDAGVNMVDTADLYSAGLAEEVVGQALGDKRHEIVLASKARSPMGNNPNNSGASRYHLIRACEASLKRLRTDHIDLYQMHNWDGVTPIEETLAALDHLVQSGKVRYVGTSNYTAWQMMKTLGTAEFKGLVKPIAQQIYYTPEARDAEYELLPMAIDQNIATLVWGPLGEGLLTGKVRRGQETPKGTRQGNDWPEPYVHDMERAYDIIETLIAIGESHNVSPARVCLAWLKDRPGITSVIVGARTEEHLRDNLAAAELKLTGEDIDRLERVTRQAPLYPYWHRVTAGMDRIDPAEKPFLDGHRQTMALKKA</sequence>
<dbReference type="Proteomes" id="UP000635983">
    <property type="component" value="Unassembled WGS sequence"/>
</dbReference>
<dbReference type="AlphaFoldDB" id="A0A917PZ89"/>
<gene>
    <name evidence="3" type="ORF">GCM10009304_27330</name>
</gene>
<dbReference type="PANTHER" id="PTHR43364:SF18">
    <property type="entry name" value="OXIDOREDUCTASE"/>
    <property type="match status" value="1"/>
</dbReference>
<dbReference type="GO" id="GO:0005829">
    <property type="term" value="C:cytosol"/>
    <property type="evidence" value="ECO:0007669"/>
    <property type="project" value="TreeGrafter"/>
</dbReference>
<proteinExistence type="predicted"/>
<dbReference type="Pfam" id="PF00248">
    <property type="entry name" value="Aldo_ket_red"/>
    <property type="match status" value="1"/>
</dbReference>
<dbReference type="CDD" id="cd19091">
    <property type="entry name" value="AKR_PsAKR"/>
    <property type="match status" value="1"/>
</dbReference>
<dbReference type="InterPro" id="IPR050523">
    <property type="entry name" value="AKR_Detox_Biosynth"/>
</dbReference>
<dbReference type="EMBL" id="BMPO01000006">
    <property type="protein sequence ID" value="GGK00035.1"/>
    <property type="molecule type" value="Genomic_DNA"/>
</dbReference>
<evidence type="ECO:0000256" key="1">
    <source>
        <dbReference type="ARBA" id="ARBA00023002"/>
    </source>
</evidence>
<feature type="domain" description="NADP-dependent oxidoreductase" evidence="2">
    <location>
        <begin position="4"/>
        <end position="275"/>
    </location>
</feature>
<evidence type="ECO:0000313" key="3">
    <source>
        <dbReference type="EMBL" id="GGK00035.1"/>
    </source>
</evidence>
<dbReference type="FunFam" id="3.20.20.100:FF:000004">
    <property type="entry name" value="Oxidoreductase, aldo/keto reductase"/>
    <property type="match status" value="1"/>
</dbReference>
<keyword evidence="1" id="KW-0560">Oxidoreductase</keyword>
<evidence type="ECO:0000313" key="4">
    <source>
        <dbReference type="Proteomes" id="UP000635983"/>
    </source>
</evidence>
<dbReference type="PANTHER" id="PTHR43364">
    <property type="entry name" value="NADH-SPECIFIC METHYLGLYOXAL REDUCTASE-RELATED"/>
    <property type="match status" value="1"/>
</dbReference>
<protein>
    <submittedName>
        <fullName evidence="3">Aldo/keto reductase</fullName>
    </submittedName>
</protein>
<organism evidence="3 4">
    <name type="scientific">Pseudomonas matsuisoli</name>
    <dbReference type="NCBI Taxonomy" id="1515666"/>
    <lineage>
        <taxon>Bacteria</taxon>
        <taxon>Pseudomonadati</taxon>
        <taxon>Pseudomonadota</taxon>
        <taxon>Gammaproteobacteria</taxon>
        <taxon>Pseudomonadales</taxon>
        <taxon>Pseudomonadaceae</taxon>
        <taxon>Pseudomonas</taxon>
    </lineage>
</organism>
<dbReference type="GO" id="GO:0016491">
    <property type="term" value="F:oxidoreductase activity"/>
    <property type="evidence" value="ECO:0007669"/>
    <property type="project" value="UniProtKB-KW"/>
</dbReference>
<keyword evidence="4" id="KW-1185">Reference proteome</keyword>
<comment type="caution">
    <text evidence="3">The sequence shown here is derived from an EMBL/GenBank/DDBJ whole genome shotgun (WGS) entry which is preliminary data.</text>
</comment>
<dbReference type="InterPro" id="IPR036812">
    <property type="entry name" value="NAD(P)_OxRdtase_dom_sf"/>
</dbReference>
<name>A0A917PZ89_9PSED</name>
<dbReference type="Gene3D" id="3.20.20.100">
    <property type="entry name" value="NADP-dependent oxidoreductase domain"/>
    <property type="match status" value="1"/>
</dbReference>
<reference evidence="3" key="2">
    <citation type="submission" date="2020-09" db="EMBL/GenBank/DDBJ databases">
        <authorList>
            <person name="Sun Q."/>
            <person name="Ohkuma M."/>
        </authorList>
    </citation>
    <scope>NUCLEOTIDE SEQUENCE</scope>
    <source>
        <strain evidence="3">JCM 30078</strain>
    </source>
</reference>
<accession>A0A917PZ89</accession>
<dbReference type="InterPro" id="IPR023210">
    <property type="entry name" value="NADP_OxRdtase_dom"/>
</dbReference>